<dbReference type="OrthoDB" id="9805018at2"/>
<dbReference type="InterPro" id="IPR050545">
    <property type="entry name" value="Mycobact_MmpL"/>
</dbReference>
<dbReference type="InterPro" id="IPR000731">
    <property type="entry name" value="SSD"/>
</dbReference>
<name>A0A084TMI6_9FLAO</name>
<feature type="transmembrane region" description="Helical" evidence="6">
    <location>
        <begin position="322"/>
        <end position="345"/>
    </location>
</feature>
<feature type="domain" description="SSD" evidence="7">
    <location>
        <begin position="643"/>
        <end position="769"/>
    </location>
</feature>
<evidence type="ECO:0000256" key="2">
    <source>
        <dbReference type="ARBA" id="ARBA00022475"/>
    </source>
</evidence>
<keyword evidence="2" id="KW-1003">Cell membrane</keyword>
<feature type="transmembrane region" description="Helical" evidence="6">
    <location>
        <begin position="643"/>
        <end position="665"/>
    </location>
</feature>
<proteinExistence type="predicted"/>
<evidence type="ECO:0000256" key="3">
    <source>
        <dbReference type="ARBA" id="ARBA00022692"/>
    </source>
</evidence>
<evidence type="ECO:0000259" key="7">
    <source>
        <dbReference type="PROSITE" id="PS50156"/>
    </source>
</evidence>
<feature type="transmembrane region" description="Helical" evidence="6">
    <location>
        <begin position="229"/>
        <end position="248"/>
    </location>
</feature>
<dbReference type="STRING" id="1197477.IA57_03370"/>
<dbReference type="SUPFAM" id="SSF82866">
    <property type="entry name" value="Multidrug efflux transporter AcrB transmembrane domain"/>
    <property type="match status" value="2"/>
</dbReference>
<dbReference type="Proteomes" id="UP000028521">
    <property type="component" value="Unassembled WGS sequence"/>
</dbReference>
<feature type="domain" description="SSD" evidence="7">
    <location>
        <begin position="255"/>
        <end position="380"/>
    </location>
</feature>
<reference evidence="9" key="2">
    <citation type="submission" date="2014-07" db="EMBL/GenBank/DDBJ databases">
        <title>Genome sequence of Mangrovimonas yunxiaonensis.</title>
        <authorList>
            <person name="Li Y."/>
            <person name="Zheng T."/>
        </authorList>
    </citation>
    <scope>NUCLEOTIDE SEQUENCE [LARGE SCALE GENOMIC DNA]</scope>
    <source>
        <strain evidence="9">LY01</strain>
    </source>
</reference>
<reference evidence="8 9" key="1">
    <citation type="journal article" date="2014" name="Genome Announc.">
        <title>Draft Genome Sequence of the Algicidal Bacterium Mangrovimonas yunxiaonensis Strain LY01.</title>
        <authorList>
            <person name="Li Y."/>
            <person name="Zhu H."/>
            <person name="Li C."/>
            <person name="Zhang H."/>
            <person name="Chen Z."/>
            <person name="Zheng W."/>
            <person name="Xu H."/>
            <person name="Zheng T."/>
        </authorList>
    </citation>
    <scope>NUCLEOTIDE SEQUENCE [LARGE SCALE GENOMIC DNA]</scope>
    <source>
        <strain evidence="8 9">LY01</strain>
    </source>
</reference>
<dbReference type="Pfam" id="PF03176">
    <property type="entry name" value="MMPL"/>
    <property type="match status" value="2"/>
</dbReference>
<evidence type="ECO:0000256" key="4">
    <source>
        <dbReference type="ARBA" id="ARBA00022989"/>
    </source>
</evidence>
<gene>
    <name evidence="8" type="ORF">IA57_03370</name>
</gene>
<keyword evidence="9" id="KW-1185">Reference proteome</keyword>
<dbReference type="GO" id="GO:0005886">
    <property type="term" value="C:plasma membrane"/>
    <property type="evidence" value="ECO:0007669"/>
    <property type="project" value="UniProtKB-SubCell"/>
</dbReference>
<sequence length="807" mass="91459">MFKLLTRGFWDAVARIILRNKVAILLFVVAATVFFSYQWKNMRFTYTEANLLPDDHPVNLVYGNFLDKFGEEGNLIVLGVKDTTLFTVENLNAWNALSDKLKTFTEVTSVISIKDLQKLTKDTAQQKFGLTPFIAGEITSLTEIDTLKHQLFSQYPFYDNFLFNSQTQTVRTAIYMKKDIVNTPARKDFVFDHLQPEIDAFEAKTGLDVRVSGMPYIRTLNAQNIVDEIGKFIGLALGVTSLIFFFFFRSFRATIISMLVVCVGVMWTFGIIGLLNYEITVLTALIPPLIIVIGIPNCIFLINKYQHEVKLHGNKVRSLQRVITKVGNATLMTNVTTASGFATFILTESQLLNEFGIVASLSILGIFMLCLLIIPIIYTFLPFPKDRHLEHLNKRWIGGFVDWMERMVKHKRITIYITSLILLIGSIIGIYQIRISGSLIEDMSKEAQFFKDIRFFEEEFNGIMPVEILVDTKRKKGVMKLSTLKRMNELEEVIAEIPELSRPVSVVSLVKYSKQAFYNDNPKYYQLPTSQERNFILSYVKNSSSNVDLLKNFVDSTGQYARITTFMKDIGTDKMERIEETLQNKIQKVFPEDRYEVTITGKALVFQKGTKYLVKNLAISLSLAILLIALFMAYMFRSFRMIIISLVPNLLPLVITAGLMGVVGVPIKPSTILVFSIAFGISVDDTIHFLAKYRQELQANHWKIRKSVYGALRETGVSMFYTSIVLFFGFSVFTVSDFGGTVALGALVSATLLFAMLSNLLLLPSLLLSLERNIANKEVLKKPAINIIPEDEDEDENDDGLNNTPSH</sequence>
<evidence type="ECO:0000313" key="9">
    <source>
        <dbReference type="Proteomes" id="UP000028521"/>
    </source>
</evidence>
<feature type="transmembrane region" description="Helical" evidence="6">
    <location>
        <begin position="712"/>
        <end position="736"/>
    </location>
</feature>
<feature type="transmembrane region" description="Helical" evidence="6">
    <location>
        <begin position="742"/>
        <end position="763"/>
    </location>
</feature>
<dbReference type="RefSeq" id="WP_036119140.1">
    <property type="nucleotide sequence ID" value="NZ_BMET01000005.1"/>
</dbReference>
<dbReference type="InterPro" id="IPR004869">
    <property type="entry name" value="MMPL_dom"/>
</dbReference>
<comment type="subcellular location">
    <subcellularLocation>
        <location evidence="1">Cell membrane</location>
        <topology evidence="1">Multi-pass membrane protein</topology>
    </subcellularLocation>
</comment>
<dbReference type="eggNOG" id="COG1033">
    <property type="taxonomic scope" value="Bacteria"/>
</dbReference>
<evidence type="ECO:0000256" key="6">
    <source>
        <dbReference type="SAM" id="Phobius"/>
    </source>
</evidence>
<feature type="transmembrane region" description="Helical" evidence="6">
    <location>
        <begin position="617"/>
        <end position="636"/>
    </location>
</feature>
<feature type="transmembrane region" description="Helical" evidence="6">
    <location>
        <begin position="255"/>
        <end position="275"/>
    </location>
</feature>
<evidence type="ECO:0000256" key="1">
    <source>
        <dbReference type="ARBA" id="ARBA00004651"/>
    </source>
</evidence>
<dbReference type="EMBL" id="JPFK01000003">
    <property type="protein sequence ID" value="KFB01922.1"/>
    <property type="molecule type" value="Genomic_DNA"/>
</dbReference>
<feature type="transmembrane region" description="Helical" evidence="6">
    <location>
        <begin position="21"/>
        <end position="39"/>
    </location>
</feature>
<dbReference type="PANTHER" id="PTHR33406:SF12">
    <property type="entry name" value="BLR2997 PROTEIN"/>
    <property type="match status" value="1"/>
</dbReference>
<keyword evidence="5 6" id="KW-0472">Membrane</keyword>
<feature type="transmembrane region" description="Helical" evidence="6">
    <location>
        <begin position="281"/>
        <end position="302"/>
    </location>
</feature>
<feature type="transmembrane region" description="Helical" evidence="6">
    <location>
        <begin position="357"/>
        <end position="381"/>
    </location>
</feature>
<accession>A0A084TMI6</accession>
<dbReference type="PANTHER" id="PTHR33406">
    <property type="entry name" value="MEMBRANE PROTEIN MJ1562-RELATED"/>
    <property type="match status" value="1"/>
</dbReference>
<dbReference type="Gene3D" id="1.20.1640.10">
    <property type="entry name" value="Multidrug efflux transporter AcrB transmembrane domain"/>
    <property type="match status" value="2"/>
</dbReference>
<dbReference type="AlphaFoldDB" id="A0A084TMI6"/>
<evidence type="ECO:0000256" key="5">
    <source>
        <dbReference type="ARBA" id="ARBA00023136"/>
    </source>
</evidence>
<protein>
    <submittedName>
        <fullName evidence="8">Transporter</fullName>
    </submittedName>
</protein>
<feature type="transmembrane region" description="Helical" evidence="6">
    <location>
        <begin position="413"/>
        <end position="433"/>
    </location>
</feature>
<keyword evidence="3 6" id="KW-0812">Transmembrane</keyword>
<comment type="caution">
    <text evidence="8">The sequence shown here is derived from an EMBL/GenBank/DDBJ whole genome shotgun (WGS) entry which is preliminary data.</text>
</comment>
<keyword evidence="4 6" id="KW-1133">Transmembrane helix</keyword>
<organism evidence="8 9">
    <name type="scientific">Mangrovimonas yunxiaonensis</name>
    <dbReference type="NCBI Taxonomy" id="1197477"/>
    <lineage>
        <taxon>Bacteria</taxon>
        <taxon>Pseudomonadati</taxon>
        <taxon>Bacteroidota</taxon>
        <taxon>Flavobacteriia</taxon>
        <taxon>Flavobacteriales</taxon>
        <taxon>Flavobacteriaceae</taxon>
        <taxon>Mangrovimonas</taxon>
    </lineage>
</organism>
<feature type="transmembrane region" description="Helical" evidence="6">
    <location>
        <begin position="671"/>
        <end position="691"/>
    </location>
</feature>
<evidence type="ECO:0000313" key="8">
    <source>
        <dbReference type="EMBL" id="KFB01922.1"/>
    </source>
</evidence>
<dbReference type="PROSITE" id="PS50156">
    <property type="entry name" value="SSD"/>
    <property type="match status" value="2"/>
</dbReference>